<sequence>MVNGLGIALPLPIYKASVARYLSAAQKKDGAGVCGARFRLCPAAWVQR</sequence>
<organism evidence="1 2">
    <name type="scientific">Bacteroides fragilis str. 3998T(B)3</name>
    <dbReference type="NCBI Taxonomy" id="1339316"/>
    <lineage>
        <taxon>Bacteria</taxon>
        <taxon>Pseudomonadati</taxon>
        <taxon>Bacteroidota</taxon>
        <taxon>Bacteroidia</taxon>
        <taxon>Bacteroidales</taxon>
        <taxon>Bacteroidaceae</taxon>
        <taxon>Bacteroides</taxon>
    </lineage>
</organism>
<evidence type="ECO:0000313" key="1">
    <source>
        <dbReference type="EMBL" id="EXY87905.1"/>
    </source>
</evidence>
<reference evidence="1 2" key="1">
    <citation type="submission" date="2014-02" db="EMBL/GenBank/DDBJ databases">
        <authorList>
            <person name="Sears C."/>
            <person name="Carroll K."/>
            <person name="Sack B.R."/>
            <person name="Qadri F."/>
            <person name="Myers L.L."/>
            <person name="Chung G.-T."/>
            <person name="Escheverria P."/>
            <person name="Fraser C.M."/>
            <person name="Sadzewicz L."/>
            <person name="Shefchek K.A."/>
            <person name="Tallon L."/>
            <person name="Das S.P."/>
            <person name="Daugherty S."/>
            <person name="Mongodin E.F."/>
        </authorList>
    </citation>
    <scope>NUCLEOTIDE SEQUENCE [LARGE SCALE GENOMIC DNA]</scope>
    <source>
        <strain evidence="2">3998T(B)3</strain>
    </source>
</reference>
<proteinExistence type="predicted"/>
<name>A0A015X5P9_BACFG</name>
<dbReference type="Proteomes" id="UP000020773">
    <property type="component" value="Unassembled WGS sequence"/>
</dbReference>
<dbReference type="AlphaFoldDB" id="A0A015X5P9"/>
<comment type="caution">
    <text evidence="1">The sequence shown here is derived from an EMBL/GenBank/DDBJ whole genome shotgun (WGS) entry which is preliminary data.</text>
</comment>
<protein>
    <submittedName>
        <fullName evidence="1">Uncharacterized protein</fullName>
    </submittedName>
</protein>
<accession>A0A015X5P9</accession>
<evidence type="ECO:0000313" key="2">
    <source>
        <dbReference type="Proteomes" id="UP000020773"/>
    </source>
</evidence>
<gene>
    <name evidence="1" type="ORF">M125_5481</name>
</gene>
<dbReference type="EMBL" id="JGDB01000358">
    <property type="protein sequence ID" value="EXY87905.1"/>
    <property type="molecule type" value="Genomic_DNA"/>
</dbReference>